<protein>
    <submittedName>
        <fullName evidence="1">Uncharacterized protein</fullName>
    </submittedName>
</protein>
<evidence type="ECO:0000313" key="1">
    <source>
        <dbReference type="EMBL" id="AKB58974.1"/>
    </source>
</evidence>
<dbReference type="HOGENOM" id="CLU_185763_0_0_2"/>
<dbReference type="Proteomes" id="UP000033079">
    <property type="component" value="Chromosome"/>
</dbReference>
<sequence>MGIIKSIFQKPEIKKLNMAKKEIEDLENRKTGFNCHLNTRRANIRLACQEDSSVHPENVFITTGFYSESGFIQKRLFIQNQIYSEETLYSRLR</sequence>
<accession>A0A0E3R5X2</accession>
<proteinExistence type="predicted"/>
<organism evidence="1 2">
    <name type="scientific">Methanosarcina barkeri 227</name>
    <dbReference type="NCBI Taxonomy" id="1434106"/>
    <lineage>
        <taxon>Archaea</taxon>
        <taxon>Methanobacteriati</taxon>
        <taxon>Methanobacteriota</taxon>
        <taxon>Stenosarchaea group</taxon>
        <taxon>Methanomicrobia</taxon>
        <taxon>Methanosarcinales</taxon>
        <taxon>Methanosarcinaceae</taxon>
        <taxon>Methanosarcina</taxon>
    </lineage>
</organism>
<dbReference type="EMBL" id="CP009530">
    <property type="protein sequence ID" value="AKB58974.1"/>
    <property type="molecule type" value="Genomic_DNA"/>
</dbReference>
<evidence type="ECO:0000313" key="2">
    <source>
        <dbReference type="Proteomes" id="UP000033079"/>
    </source>
</evidence>
<dbReference type="AlphaFoldDB" id="A0A0E3R5X2"/>
<gene>
    <name evidence="1" type="ORF">MSBR2_2458</name>
</gene>
<dbReference type="KEGG" id="mbar:MSBR2_2458"/>
<name>A0A0E3R5X2_METBA</name>
<dbReference type="PATRIC" id="fig|1434106.5.peg.3160"/>
<reference evidence="1 2" key="1">
    <citation type="submission" date="2014-07" db="EMBL/GenBank/DDBJ databases">
        <title>Methanogenic archaea and the global carbon cycle.</title>
        <authorList>
            <person name="Henriksen J.R."/>
            <person name="Luke J."/>
            <person name="Reinhart S."/>
            <person name="Benedict M.N."/>
            <person name="Youngblut N.D."/>
            <person name="Metcalf M.E."/>
            <person name="Whitaker R.J."/>
            <person name="Metcalf W.W."/>
        </authorList>
    </citation>
    <scope>NUCLEOTIDE SEQUENCE [LARGE SCALE GENOMIC DNA]</scope>
    <source>
        <strain evidence="1 2">227</strain>
    </source>
</reference>